<dbReference type="AlphaFoldDB" id="A0A1H3MZZ5"/>
<feature type="domain" description="KfrA N-terminal DNA-binding" evidence="3">
    <location>
        <begin position="7"/>
        <end position="120"/>
    </location>
</feature>
<name>A0A1H3MZZ5_9PROT</name>
<keyword evidence="1" id="KW-0175">Coiled coil</keyword>
<evidence type="ECO:0000313" key="4">
    <source>
        <dbReference type="EMBL" id="SDY81785.1"/>
    </source>
</evidence>
<feature type="coiled-coil region" evidence="1">
    <location>
        <begin position="262"/>
        <end position="303"/>
    </location>
</feature>
<dbReference type="Proteomes" id="UP000198640">
    <property type="component" value="Unassembled WGS sequence"/>
</dbReference>
<dbReference type="GO" id="GO:0003677">
    <property type="term" value="F:DNA binding"/>
    <property type="evidence" value="ECO:0007669"/>
    <property type="project" value="UniProtKB-KW"/>
</dbReference>
<evidence type="ECO:0000256" key="2">
    <source>
        <dbReference type="SAM" id="MobiDB-lite"/>
    </source>
</evidence>
<dbReference type="STRING" id="44576.SAMN05421881_106614"/>
<keyword evidence="5" id="KW-1185">Reference proteome</keyword>
<feature type="region of interest" description="Disordered" evidence="2">
    <location>
        <begin position="192"/>
        <end position="219"/>
    </location>
</feature>
<keyword evidence="4" id="KW-0238">DNA-binding</keyword>
<reference evidence="4 5" key="1">
    <citation type="submission" date="2016-10" db="EMBL/GenBank/DDBJ databases">
        <authorList>
            <person name="de Groot N.N."/>
        </authorList>
    </citation>
    <scope>NUCLEOTIDE SEQUENCE [LARGE SCALE GENOMIC DNA]</scope>
    <source>
        <strain evidence="4 5">Nm1</strain>
    </source>
</reference>
<evidence type="ECO:0000259" key="3">
    <source>
        <dbReference type="Pfam" id="PF11740"/>
    </source>
</evidence>
<dbReference type="OrthoDB" id="7030580at2"/>
<sequence>MELTKETRERIFTAADALFEQNGRDTFPTVDAVRKAAHVNMNDASSGMKEWRRAQTAQAVPVAVQVPQAVQAAGSHAVAVLWQQAQELANELLRAAQSKWEGERAELDIMRTELADAYEAQVIELDTAQGYIEDLKKALATTGELAQAHDKALAELRESLVASERRAALAEQKAEEIERRARELRAELDRAHQEADRLRQERDQAVGRAKATEEERDTARDEALDALAEIDKIKTTAGAEREAHQEQRKIVAQEAARQAERYTKVQAERDSIRKEAAQAREDAATLRGRLEVLETVLAKAEKDKRERGKNEKP</sequence>
<protein>
    <submittedName>
        <fullName evidence="4">Replication region DNA-binding N-term</fullName>
    </submittedName>
</protein>
<proteinExistence type="predicted"/>
<evidence type="ECO:0000313" key="5">
    <source>
        <dbReference type="Proteomes" id="UP000198640"/>
    </source>
</evidence>
<evidence type="ECO:0000256" key="1">
    <source>
        <dbReference type="SAM" id="Coils"/>
    </source>
</evidence>
<dbReference type="EMBL" id="FNOY01000066">
    <property type="protein sequence ID" value="SDY81785.1"/>
    <property type="molecule type" value="Genomic_DNA"/>
</dbReference>
<dbReference type="Pfam" id="PF11740">
    <property type="entry name" value="KfrA_N"/>
    <property type="match status" value="1"/>
</dbReference>
<organism evidence="4 5">
    <name type="scientific">Nitrosomonas halophila</name>
    <dbReference type="NCBI Taxonomy" id="44576"/>
    <lineage>
        <taxon>Bacteria</taxon>
        <taxon>Pseudomonadati</taxon>
        <taxon>Pseudomonadota</taxon>
        <taxon>Betaproteobacteria</taxon>
        <taxon>Nitrosomonadales</taxon>
        <taxon>Nitrosomonadaceae</taxon>
        <taxon>Nitrosomonas</taxon>
    </lineage>
</organism>
<gene>
    <name evidence="4" type="ORF">SAMN05421881_106614</name>
</gene>
<dbReference type="RefSeq" id="WP_090415518.1">
    <property type="nucleotide sequence ID" value="NZ_FNOY01000066.1"/>
</dbReference>
<accession>A0A1H3MZZ5</accession>
<dbReference type="InterPro" id="IPR021104">
    <property type="entry name" value="KfrA_DNA-bd_N"/>
</dbReference>